<comment type="caution">
    <text evidence="1">The sequence shown here is derived from an EMBL/GenBank/DDBJ whole genome shotgun (WGS) entry which is preliminary data.</text>
</comment>
<keyword evidence="2" id="KW-1185">Reference proteome</keyword>
<name>A0ABR2SFI7_9ROSI</name>
<dbReference type="Proteomes" id="UP001396334">
    <property type="component" value="Unassembled WGS sequence"/>
</dbReference>
<dbReference type="EMBL" id="JBBPBN010000015">
    <property type="protein sequence ID" value="KAK9023753.1"/>
    <property type="molecule type" value="Genomic_DNA"/>
</dbReference>
<sequence>MEEDSIRSPAALFRIRSLGTMPLQVISTTEEEKAVCEQPRQFQSVCYAPFRVSYAGAYYLDGTSVSFTFLSEEVALAMGACGAALPFVIVYA</sequence>
<reference evidence="1 2" key="1">
    <citation type="journal article" date="2024" name="G3 (Bethesda)">
        <title>Genome assembly of Hibiscus sabdariffa L. provides insights into metabolisms of medicinal natural products.</title>
        <authorList>
            <person name="Kim T."/>
        </authorList>
    </citation>
    <scope>NUCLEOTIDE SEQUENCE [LARGE SCALE GENOMIC DNA]</scope>
    <source>
        <strain evidence="1">TK-2024</strain>
        <tissue evidence="1">Old leaves</tissue>
    </source>
</reference>
<organism evidence="1 2">
    <name type="scientific">Hibiscus sabdariffa</name>
    <name type="common">roselle</name>
    <dbReference type="NCBI Taxonomy" id="183260"/>
    <lineage>
        <taxon>Eukaryota</taxon>
        <taxon>Viridiplantae</taxon>
        <taxon>Streptophyta</taxon>
        <taxon>Embryophyta</taxon>
        <taxon>Tracheophyta</taxon>
        <taxon>Spermatophyta</taxon>
        <taxon>Magnoliopsida</taxon>
        <taxon>eudicotyledons</taxon>
        <taxon>Gunneridae</taxon>
        <taxon>Pentapetalae</taxon>
        <taxon>rosids</taxon>
        <taxon>malvids</taxon>
        <taxon>Malvales</taxon>
        <taxon>Malvaceae</taxon>
        <taxon>Malvoideae</taxon>
        <taxon>Hibiscus</taxon>
    </lineage>
</organism>
<evidence type="ECO:0000313" key="2">
    <source>
        <dbReference type="Proteomes" id="UP001396334"/>
    </source>
</evidence>
<accession>A0ABR2SFI7</accession>
<protein>
    <submittedName>
        <fullName evidence="1">Uncharacterized protein</fullName>
    </submittedName>
</protein>
<gene>
    <name evidence="1" type="ORF">V6N11_003952</name>
</gene>
<evidence type="ECO:0000313" key="1">
    <source>
        <dbReference type="EMBL" id="KAK9023753.1"/>
    </source>
</evidence>
<proteinExistence type="predicted"/>